<reference evidence="1" key="1">
    <citation type="submission" date="2020-07" db="EMBL/GenBank/DDBJ databases">
        <title>Multicomponent nature underlies the extraordinary mechanical properties of spider dragline silk.</title>
        <authorList>
            <person name="Kono N."/>
            <person name="Nakamura H."/>
            <person name="Mori M."/>
            <person name="Yoshida Y."/>
            <person name="Ohtoshi R."/>
            <person name="Malay A.D."/>
            <person name="Moran D.A.P."/>
            <person name="Tomita M."/>
            <person name="Numata K."/>
            <person name="Arakawa K."/>
        </authorList>
    </citation>
    <scope>NUCLEOTIDE SEQUENCE</scope>
</reference>
<gene>
    <name evidence="1" type="ORF">TNCT_539741</name>
</gene>
<evidence type="ECO:0000313" key="1">
    <source>
        <dbReference type="EMBL" id="GFQ64710.1"/>
    </source>
</evidence>
<evidence type="ECO:0000313" key="2">
    <source>
        <dbReference type="Proteomes" id="UP000887116"/>
    </source>
</evidence>
<comment type="caution">
    <text evidence="1">The sequence shown here is derived from an EMBL/GenBank/DDBJ whole genome shotgun (WGS) entry which is preliminary data.</text>
</comment>
<proteinExistence type="predicted"/>
<sequence length="91" mass="10241">MTIQPLVGKLSFYTTPTTLSPPPTAIVPKLILTADMLQEVEEKKCPKTKNISSNSSSWKETRQGLYSWGGEAGQNIYRAIIHCQKPYERQD</sequence>
<name>A0A8X6HT34_TRICU</name>
<dbReference type="Proteomes" id="UP000887116">
    <property type="component" value="Unassembled WGS sequence"/>
</dbReference>
<keyword evidence="2" id="KW-1185">Reference proteome</keyword>
<accession>A0A8X6HT34</accession>
<dbReference type="EMBL" id="BMAO01029955">
    <property type="protein sequence ID" value="GFQ64710.1"/>
    <property type="molecule type" value="Genomic_DNA"/>
</dbReference>
<protein>
    <submittedName>
        <fullName evidence="1">Uncharacterized protein</fullName>
    </submittedName>
</protein>
<dbReference type="AlphaFoldDB" id="A0A8X6HT34"/>
<organism evidence="1 2">
    <name type="scientific">Trichonephila clavata</name>
    <name type="common">Joro spider</name>
    <name type="synonym">Nephila clavata</name>
    <dbReference type="NCBI Taxonomy" id="2740835"/>
    <lineage>
        <taxon>Eukaryota</taxon>
        <taxon>Metazoa</taxon>
        <taxon>Ecdysozoa</taxon>
        <taxon>Arthropoda</taxon>
        <taxon>Chelicerata</taxon>
        <taxon>Arachnida</taxon>
        <taxon>Araneae</taxon>
        <taxon>Araneomorphae</taxon>
        <taxon>Entelegynae</taxon>
        <taxon>Araneoidea</taxon>
        <taxon>Nephilidae</taxon>
        <taxon>Trichonephila</taxon>
    </lineage>
</organism>